<keyword evidence="3" id="KW-1185">Reference proteome</keyword>
<dbReference type="SUPFAM" id="SSF51905">
    <property type="entry name" value="FAD/NAD(P)-binding domain"/>
    <property type="match status" value="2"/>
</dbReference>
<sequence>MSDILDTIIVGGGQSALACAYFFRRTNLTYLILDDNPEPGGAWLKAWDSLTLFSPPEFSNLPGYLMPKSQHKYPTREEVISYLKTYEERYKISVERPVHVMDVCFKNNLFEVKTNNQSYFARTVISATGILQKPYIPSYTGQEMFKGLQLHSSQYKNPQQLKGKKVIVIGGGNSGAQVLAEVSKIAHAKWITLREPSYLPDDVDGRVLFDLASAKYYALQKGEPLSPEQYNLGSIVMMPSVLEARERGVLHTLRPFDRFYEQGVIWPDGSKEEIDAVIWCTGFGYALDHLQCLNLVKATGKIVTNGTRATEQPGLWLVGYGGWTGFASATLIGVGRSARETVKEIQEYLQERGT</sequence>
<evidence type="ECO:0000313" key="2">
    <source>
        <dbReference type="EMBL" id="MFD2069184.1"/>
    </source>
</evidence>
<evidence type="ECO:0000256" key="1">
    <source>
        <dbReference type="ARBA" id="ARBA00023002"/>
    </source>
</evidence>
<reference evidence="3" key="1">
    <citation type="journal article" date="2019" name="Int. J. Syst. Evol. Microbiol.">
        <title>The Global Catalogue of Microorganisms (GCM) 10K type strain sequencing project: providing services to taxonomists for standard genome sequencing and annotation.</title>
        <authorList>
            <consortium name="The Broad Institute Genomics Platform"/>
            <consortium name="The Broad Institute Genome Sequencing Center for Infectious Disease"/>
            <person name="Wu L."/>
            <person name="Ma J."/>
        </authorList>
    </citation>
    <scope>NUCLEOTIDE SEQUENCE [LARGE SCALE GENOMIC DNA]</scope>
    <source>
        <strain evidence="3">JCM 16545</strain>
    </source>
</reference>
<dbReference type="PRINTS" id="PR00469">
    <property type="entry name" value="PNDRDTASEII"/>
</dbReference>
<dbReference type="InterPro" id="IPR036188">
    <property type="entry name" value="FAD/NAD-bd_sf"/>
</dbReference>
<proteinExistence type="predicted"/>
<dbReference type="PANTHER" id="PTHR43539:SF78">
    <property type="entry name" value="FLAVIN-CONTAINING MONOOXYGENASE"/>
    <property type="match status" value="1"/>
</dbReference>
<dbReference type="Gene3D" id="3.50.50.60">
    <property type="entry name" value="FAD/NAD(P)-binding domain"/>
    <property type="match status" value="1"/>
</dbReference>
<protein>
    <submittedName>
        <fullName evidence="2">ArsO family NAD(P)H-dependent flavin-containing monooxygenase</fullName>
    </submittedName>
</protein>
<dbReference type="EMBL" id="JBHUHV010000058">
    <property type="protein sequence ID" value="MFD2069184.1"/>
    <property type="molecule type" value="Genomic_DNA"/>
</dbReference>
<keyword evidence="1" id="KW-0560">Oxidoreductase</keyword>
<dbReference type="InterPro" id="IPR050982">
    <property type="entry name" value="Auxin_biosynth/cation_transpt"/>
</dbReference>
<dbReference type="NCBIfam" id="NF040505">
    <property type="entry name" value="ArsO_flavin_mono"/>
    <property type="match status" value="1"/>
</dbReference>
<dbReference type="GO" id="GO:0004497">
    <property type="term" value="F:monooxygenase activity"/>
    <property type="evidence" value="ECO:0007669"/>
    <property type="project" value="UniProtKB-KW"/>
</dbReference>
<dbReference type="PRINTS" id="PR00368">
    <property type="entry name" value="FADPNR"/>
</dbReference>
<dbReference type="Pfam" id="PF13738">
    <property type="entry name" value="Pyr_redox_3"/>
    <property type="match status" value="1"/>
</dbReference>
<name>A0ABW4X2I7_9BACT</name>
<evidence type="ECO:0000313" key="3">
    <source>
        <dbReference type="Proteomes" id="UP001597369"/>
    </source>
</evidence>
<gene>
    <name evidence="2" type="ORF">ACFSKU_20035</name>
</gene>
<dbReference type="PANTHER" id="PTHR43539">
    <property type="entry name" value="FLAVIN-BINDING MONOOXYGENASE-LIKE PROTEIN (AFU_ORTHOLOGUE AFUA_4G09220)"/>
    <property type="match status" value="1"/>
</dbReference>
<comment type="caution">
    <text evidence="2">The sequence shown here is derived from an EMBL/GenBank/DDBJ whole genome shotgun (WGS) entry which is preliminary data.</text>
</comment>
<dbReference type="RefSeq" id="WP_229957303.1">
    <property type="nucleotide sequence ID" value="NZ_JAJJWI010000001.1"/>
</dbReference>
<organism evidence="2 3">
    <name type="scientific">Pontibacter silvestris</name>
    <dbReference type="NCBI Taxonomy" id="2305183"/>
    <lineage>
        <taxon>Bacteria</taxon>
        <taxon>Pseudomonadati</taxon>
        <taxon>Bacteroidota</taxon>
        <taxon>Cytophagia</taxon>
        <taxon>Cytophagales</taxon>
        <taxon>Hymenobacteraceae</taxon>
        <taxon>Pontibacter</taxon>
    </lineage>
</organism>
<accession>A0ABW4X2I7</accession>
<keyword evidence="2" id="KW-0503">Monooxygenase</keyword>
<dbReference type="Proteomes" id="UP001597369">
    <property type="component" value="Unassembled WGS sequence"/>
</dbReference>